<organism evidence="2 3">
    <name type="scientific">Helicobacter trogontum</name>
    <dbReference type="NCBI Taxonomy" id="50960"/>
    <lineage>
        <taxon>Bacteria</taxon>
        <taxon>Pseudomonadati</taxon>
        <taxon>Campylobacterota</taxon>
        <taxon>Epsilonproteobacteria</taxon>
        <taxon>Campylobacterales</taxon>
        <taxon>Helicobacteraceae</taxon>
        <taxon>Helicobacter</taxon>
    </lineage>
</organism>
<evidence type="ECO:0000256" key="1">
    <source>
        <dbReference type="SAM" id="Phobius"/>
    </source>
</evidence>
<name>A0ABQ0D4K3_9HELI</name>
<dbReference type="EMBL" id="BAAFHN010000024">
    <property type="protein sequence ID" value="GAB0173140.1"/>
    <property type="molecule type" value="Genomic_DNA"/>
</dbReference>
<dbReference type="InterPro" id="IPR006160">
    <property type="entry name" value="SCFA_transpt_AtoE"/>
</dbReference>
<feature type="transmembrane region" description="Helical" evidence="1">
    <location>
        <begin position="52"/>
        <end position="80"/>
    </location>
</feature>
<keyword evidence="1" id="KW-1133">Transmembrane helix</keyword>
<evidence type="ECO:0000313" key="2">
    <source>
        <dbReference type="EMBL" id="GAB0173140.1"/>
    </source>
</evidence>
<dbReference type="PANTHER" id="PTHR41983:SF2">
    <property type="entry name" value="SHORT-CHAIN FATTY ACID TRANSPORTER-RELATED"/>
    <property type="match status" value="1"/>
</dbReference>
<gene>
    <name evidence="2" type="ORF">NHP164001_11560</name>
</gene>
<protein>
    <submittedName>
        <fullName evidence="2">Uncharacterized protein</fullName>
    </submittedName>
</protein>
<reference evidence="2 3" key="1">
    <citation type="submission" date="2024-06" db="EMBL/GenBank/DDBJ databases">
        <title>Draft genome sequence of Helicobacter trogontum NHP16-4001.</title>
        <authorList>
            <person name="Rimbara E."/>
            <person name="Suzuki M."/>
        </authorList>
    </citation>
    <scope>NUCLEOTIDE SEQUENCE [LARGE SCALE GENOMIC DNA]</scope>
    <source>
        <strain evidence="2 3">NHP16-4001</strain>
    </source>
</reference>
<feature type="transmembrane region" description="Helical" evidence="1">
    <location>
        <begin position="92"/>
        <end position="115"/>
    </location>
</feature>
<feature type="transmembrane region" description="Helical" evidence="1">
    <location>
        <begin position="21"/>
        <end position="40"/>
    </location>
</feature>
<keyword evidence="1" id="KW-0472">Membrane</keyword>
<accession>A0ABQ0D4K3</accession>
<evidence type="ECO:0000313" key="3">
    <source>
        <dbReference type="Proteomes" id="UP001562457"/>
    </source>
</evidence>
<proteinExistence type="predicted"/>
<dbReference type="Proteomes" id="UP001562457">
    <property type="component" value="Unassembled WGS sequence"/>
</dbReference>
<keyword evidence="3" id="KW-1185">Reference proteome</keyword>
<dbReference type="PANTHER" id="PTHR41983">
    <property type="entry name" value="SHORT-CHAIN FATTY ACID TRANSPORTER-RELATED"/>
    <property type="match status" value="1"/>
</dbReference>
<keyword evidence="1" id="KW-0812">Transmembrane</keyword>
<sequence>MFHKKPPSHIKAINESAKSATGILLQLPFYAGIIGIMISVSENGKQSLVSVLSHLFISVANADTFAVFSFLISAGLVNVLVLSSDGQRSMQVLIIIPAGLKLVIDPSVVAVAIAWGDA</sequence>
<dbReference type="Pfam" id="PF02667">
    <property type="entry name" value="SCFA_trans"/>
    <property type="match status" value="1"/>
</dbReference>
<comment type="caution">
    <text evidence="2">The sequence shown here is derived from an EMBL/GenBank/DDBJ whole genome shotgun (WGS) entry which is preliminary data.</text>
</comment>